<evidence type="ECO:0000256" key="4">
    <source>
        <dbReference type="ARBA" id="ARBA00022679"/>
    </source>
</evidence>
<evidence type="ECO:0000256" key="9">
    <source>
        <dbReference type="ARBA" id="ARBA00022842"/>
    </source>
</evidence>
<dbReference type="InterPro" id="IPR018934">
    <property type="entry name" value="RIO_dom"/>
</dbReference>
<dbReference type="Proteomes" id="UP000885664">
    <property type="component" value="Unassembled WGS sequence"/>
</dbReference>
<dbReference type="EMBL" id="DSFE01000067">
    <property type="protein sequence ID" value="HEU97812.1"/>
    <property type="molecule type" value="Genomic_DNA"/>
</dbReference>
<comment type="caution">
    <text evidence="13">The sequence shown here is derived from an EMBL/GenBank/DDBJ whole genome shotgun (WGS) entry which is preliminary data.</text>
</comment>
<organism evidence="13">
    <name type="scientific">Fervidicoccus fontis</name>
    <dbReference type="NCBI Taxonomy" id="683846"/>
    <lineage>
        <taxon>Archaea</taxon>
        <taxon>Thermoproteota</taxon>
        <taxon>Thermoprotei</taxon>
        <taxon>Fervidicoccales</taxon>
        <taxon>Fervidicoccaceae</taxon>
        <taxon>Fervidicoccus</taxon>
    </lineage>
</organism>
<dbReference type="GO" id="GO:0004674">
    <property type="term" value="F:protein serine/threonine kinase activity"/>
    <property type="evidence" value="ECO:0007669"/>
    <property type="project" value="UniProtKB-KW"/>
</dbReference>
<dbReference type="InterPro" id="IPR000687">
    <property type="entry name" value="RIO_kinase"/>
</dbReference>
<dbReference type="Pfam" id="PF01163">
    <property type="entry name" value="RIO1"/>
    <property type="match status" value="1"/>
</dbReference>
<keyword evidence="4" id="KW-0808">Transferase</keyword>
<keyword evidence="7 13" id="KW-0418">Kinase</keyword>
<name>A0A7C2YLJ9_9CREN</name>
<dbReference type="AlphaFoldDB" id="A0A7C2YLJ9"/>
<evidence type="ECO:0000256" key="7">
    <source>
        <dbReference type="ARBA" id="ARBA00022777"/>
    </source>
</evidence>
<reference evidence="13" key="1">
    <citation type="journal article" date="2020" name="mSystems">
        <title>Genome- and Community-Level Interaction Insights into Carbon Utilization and Element Cycling Functions of Hydrothermarchaeota in Hydrothermal Sediment.</title>
        <authorList>
            <person name="Zhou Z."/>
            <person name="Liu Y."/>
            <person name="Xu W."/>
            <person name="Pan J."/>
            <person name="Luo Z.H."/>
            <person name="Li M."/>
        </authorList>
    </citation>
    <scope>NUCLEOTIDE SEQUENCE [LARGE SCALE GENOMIC DNA]</scope>
    <source>
        <strain evidence="13">SpSt-1259</strain>
    </source>
</reference>
<dbReference type="Gene3D" id="1.10.510.10">
    <property type="entry name" value="Transferase(Phosphotransferase) domain 1"/>
    <property type="match status" value="1"/>
</dbReference>
<dbReference type="GO" id="GO:0005524">
    <property type="term" value="F:ATP binding"/>
    <property type="evidence" value="ECO:0007669"/>
    <property type="project" value="UniProtKB-KW"/>
</dbReference>
<evidence type="ECO:0000256" key="6">
    <source>
        <dbReference type="ARBA" id="ARBA00022741"/>
    </source>
</evidence>
<comment type="catalytic activity">
    <reaction evidence="10">
        <text>L-threonyl-[protein] + ATP = O-phospho-L-threonyl-[protein] + ADP + H(+)</text>
        <dbReference type="Rhea" id="RHEA:46608"/>
        <dbReference type="Rhea" id="RHEA-COMP:11060"/>
        <dbReference type="Rhea" id="RHEA-COMP:11605"/>
        <dbReference type="ChEBI" id="CHEBI:15378"/>
        <dbReference type="ChEBI" id="CHEBI:30013"/>
        <dbReference type="ChEBI" id="CHEBI:30616"/>
        <dbReference type="ChEBI" id="CHEBI:61977"/>
        <dbReference type="ChEBI" id="CHEBI:456216"/>
        <dbReference type="EC" id="2.7.11.1"/>
    </reaction>
</comment>
<comment type="catalytic activity">
    <reaction evidence="11">
        <text>L-seryl-[protein] + ATP = O-phospho-L-seryl-[protein] + ADP + H(+)</text>
        <dbReference type="Rhea" id="RHEA:17989"/>
        <dbReference type="Rhea" id="RHEA-COMP:9863"/>
        <dbReference type="Rhea" id="RHEA-COMP:11604"/>
        <dbReference type="ChEBI" id="CHEBI:15378"/>
        <dbReference type="ChEBI" id="CHEBI:29999"/>
        <dbReference type="ChEBI" id="CHEBI:30616"/>
        <dbReference type="ChEBI" id="CHEBI:83421"/>
        <dbReference type="ChEBI" id="CHEBI:456216"/>
        <dbReference type="EC" id="2.7.11.1"/>
    </reaction>
</comment>
<gene>
    <name evidence="13" type="ORF">ENO36_03030</name>
</gene>
<comment type="similarity">
    <text evidence="1">Belongs to the protein kinase superfamily. RIO-type Ser/Thr kinase family.</text>
</comment>
<evidence type="ECO:0000256" key="2">
    <source>
        <dbReference type="ARBA" id="ARBA00012513"/>
    </source>
</evidence>
<keyword evidence="5" id="KW-0479">Metal-binding</keyword>
<evidence type="ECO:0000256" key="8">
    <source>
        <dbReference type="ARBA" id="ARBA00022840"/>
    </source>
</evidence>
<keyword evidence="6" id="KW-0547">Nucleotide-binding</keyword>
<evidence type="ECO:0000259" key="12">
    <source>
        <dbReference type="SMART" id="SM00090"/>
    </source>
</evidence>
<dbReference type="SUPFAM" id="SSF56112">
    <property type="entry name" value="Protein kinase-like (PK-like)"/>
    <property type="match status" value="1"/>
</dbReference>
<accession>A0A7C2YLJ9</accession>
<evidence type="ECO:0000256" key="1">
    <source>
        <dbReference type="ARBA" id="ARBA00009196"/>
    </source>
</evidence>
<dbReference type="PROSITE" id="PS01245">
    <property type="entry name" value="RIO1"/>
    <property type="match status" value="1"/>
</dbReference>
<evidence type="ECO:0000256" key="11">
    <source>
        <dbReference type="ARBA" id="ARBA00048679"/>
    </source>
</evidence>
<dbReference type="PANTHER" id="PTHR45723">
    <property type="entry name" value="SERINE/THREONINE-PROTEIN KINASE RIO1"/>
    <property type="match status" value="1"/>
</dbReference>
<evidence type="ECO:0000313" key="13">
    <source>
        <dbReference type="EMBL" id="HEU97812.1"/>
    </source>
</evidence>
<dbReference type="Gene3D" id="3.30.200.20">
    <property type="entry name" value="Phosphorylase Kinase, domain 1"/>
    <property type="match status" value="1"/>
</dbReference>
<evidence type="ECO:0000256" key="10">
    <source>
        <dbReference type="ARBA" id="ARBA00047899"/>
    </source>
</evidence>
<dbReference type="CDD" id="cd05145">
    <property type="entry name" value="RIO1_like"/>
    <property type="match status" value="1"/>
</dbReference>
<evidence type="ECO:0000256" key="3">
    <source>
        <dbReference type="ARBA" id="ARBA00022527"/>
    </source>
</evidence>
<keyword evidence="9" id="KW-0460">Magnesium</keyword>
<dbReference type="InterPro" id="IPR051272">
    <property type="entry name" value="RIO-type_Ser/Thr_kinase"/>
</dbReference>
<dbReference type="GO" id="GO:0046872">
    <property type="term" value="F:metal ion binding"/>
    <property type="evidence" value="ECO:0007669"/>
    <property type="project" value="UniProtKB-KW"/>
</dbReference>
<dbReference type="SMART" id="SM00090">
    <property type="entry name" value="RIO"/>
    <property type="match status" value="1"/>
</dbReference>
<keyword evidence="3" id="KW-0723">Serine/threonine-protein kinase</keyword>
<evidence type="ECO:0000256" key="5">
    <source>
        <dbReference type="ARBA" id="ARBA00022723"/>
    </source>
</evidence>
<dbReference type="EC" id="2.7.11.1" evidence="2"/>
<feature type="domain" description="RIO kinase" evidence="12">
    <location>
        <begin position="24"/>
        <end position="260"/>
    </location>
</feature>
<proteinExistence type="inferred from homology"/>
<keyword evidence="8" id="KW-0067">ATP-binding</keyword>
<dbReference type="InterPro" id="IPR011009">
    <property type="entry name" value="Kinase-like_dom_sf"/>
</dbReference>
<sequence>MGEDELEKKLNKIFFGKEEQREKDYDILKTVEEVFDTFTLRSLFDLSRKVGLRKISGVISAGKEARVYRGVDNSGRELAIKIYLTFSAEFKKGIYKYIEGDVRFERVKITGTRRLMSIWARKEYSNLKKMFSAGVRVPEPLAQKDNIVVMEFIGKNGVRAPLLKEIGDALRNPAEIYSEIQENIRKMVCSARLVHADLSEYNIMVFDDSPVIIDVSQSVLLSHPNAEEFLRKDVSNIDRFFNRTYGIEVHGDTLLEELMQCLRKSEGSIP</sequence>
<protein>
    <recommendedName>
        <fullName evidence="2">non-specific serine/threonine protein kinase</fullName>
        <ecNumber evidence="2">2.7.11.1</ecNumber>
    </recommendedName>
</protein>
<dbReference type="InterPro" id="IPR018935">
    <property type="entry name" value="RIO_kinase_CS"/>
</dbReference>